<dbReference type="KEGG" id="dpx:DAPPUDRAFT_318519"/>
<dbReference type="PANTHER" id="PTHR24364">
    <property type="entry name" value="LP06937P"/>
    <property type="match status" value="1"/>
</dbReference>
<name>E9GJ28_DAPPU</name>
<feature type="signal peptide" evidence="4">
    <location>
        <begin position="1"/>
        <end position="24"/>
    </location>
</feature>
<keyword evidence="2 4" id="KW-0732">Signal</keyword>
<dbReference type="OrthoDB" id="9229163at2759"/>
<evidence type="ECO:0000256" key="4">
    <source>
        <dbReference type="SAM" id="SignalP"/>
    </source>
</evidence>
<feature type="chain" id="PRO_5003241268" description="LRRCT domain-containing protein" evidence="4">
    <location>
        <begin position="25"/>
        <end position="404"/>
    </location>
</feature>
<evidence type="ECO:0000256" key="3">
    <source>
        <dbReference type="ARBA" id="ARBA00022737"/>
    </source>
</evidence>
<organism evidence="5 6">
    <name type="scientific">Daphnia pulex</name>
    <name type="common">Water flea</name>
    <dbReference type="NCBI Taxonomy" id="6669"/>
    <lineage>
        <taxon>Eukaryota</taxon>
        <taxon>Metazoa</taxon>
        <taxon>Ecdysozoa</taxon>
        <taxon>Arthropoda</taxon>
        <taxon>Crustacea</taxon>
        <taxon>Branchiopoda</taxon>
        <taxon>Diplostraca</taxon>
        <taxon>Cladocera</taxon>
        <taxon>Anomopoda</taxon>
        <taxon>Daphniidae</taxon>
        <taxon>Daphnia</taxon>
    </lineage>
</organism>
<dbReference type="Gene3D" id="3.80.10.10">
    <property type="entry name" value="Ribonuclease Inhibitor"/>
    <property type="match status" value="2"/>
</dbReference>
<sequence length="404" mass="44332">MTYLFGKRILSLLFLVQVELLVVATNPSAVNAAHLTNVNGNVGRETCPEDYSPCSCSVASEGLTIVCSEVSVQDVIDVFNRTTARDLDTFGLTWTRSPLESVTIPADLLGGSRAKLIGVYCPSKIVPRVPLRMDDNAFRSSRDYADTFLTFYCDWSQQLNLQFLAGFDNLAILEIGLATELQAVGSLPTLPALTTLHVMDSTGLVEFPDLTPSILKALFLNGNQMDDTMGAKLLDSIIATPTIRLSTLRLNSNRLTRIPTQQITSFPELQNLYLDDNVIPVLETDSLTFLFPVSILSLSSASINTVEPNAFQGDFSMATVNLSNNNLTRFESAVFLQILEQMNLPFADGYVDLESNLMNCDCGLAWLIRDNRLLLPSVRNGVCSNGIAFENLEPASFVDCPEIF</sequence>
<evidence type="ECO:0000313" key="6">
    <source>
        <dbReference type="Proteomes" id="UP000000305"/>
    </source>
</evidence>
<dbReference type="AlphaFoldDB" id="E9GJ28"/>
<dbReference type="InterPro" id="IPR032675">
    <property type="entry name" value="LRR_dom_sf"/>
</dbReference>
<gene>
    <name evidence="5" type="ORF">DAPPUDRAFT_318519</name>
</gene>
<dbReference type="EMBL" id="GL732547">
    <property type="protein sequence ID" value="EFX80374.1"/>
    <property type="molecule type" value="Genomic_DNA"/>
</dbReference>
<reference evidence="5 6" key="1">
    <citation type="journal article" date="2011" name="Science">
        <title>The ecoresponsive genome of Daphnia pulex.</title>
        <authorList>
            <person name="Colbourne J.K."/>
            <person name="Pfrender M.E."/>
            <person name="Gilbert D."/>
            <person name="Thomas W.K."/>
            <person name="Tucker A."/>
            <person name="Oakley T.H."/>
            <person name="Tokishita S."/>
            <person name="Aerts A."/>
            <person name="Arnold G.J."/>
            <person name="Basu M.K."/>
            <person name="Bauer D.J."/>
            <person name="Caceres C.E."/>
            <person name="Carmel L."/>
            <person name="Casola C."/>
            <person name="Choi J.H."/>
            <person name="Detter J.C."/>
            <person name="Dong Q."/>
            <person name="Dusheyko S."/>
            <person name="Eads B.D."/>
            <person name="Frohlich T."/>
            <person name="Geiler-Samerotte K.A."/>
            <person name="Gerlach D."/>
            <person name="Hatcher P."/>
            <person name="Jogdeo S."/>
            <person name="Krijgsveld J."/>
            <person name="Kriventseva E.V."/>
            <person name="Kultz D."/>
            <person name="Laforsch C."/>
            <person name="Lindquist E."/>
            <person name="Lopez J."/>
            <person name="Manak J.R."/>
            <person name="Muller J."/>
            <person name="Pangilinan J."/>
            <person name="Patwardhan R.P."/>
            <person name="Pitluck S."/>
            <person name="Pritham E.J."/>
            <person name="Rechtsteiner A."/>
            <person name="Rho M."/>
            <person name="Rogozin I.B."/>
            <person name="Sakarya O."/>
            <person name="Salamov A."/>
            <person name="Schaack S."/>
            <person name="Shapiro H."/>
            <person name="Shiga Y."/>
            <person name="Skalitzky C."/>
            <person name="Smith Z."/>
            <person name="Souvorov A."/>
            <person name="Sung W."/>
            <person name="Tang Z."/>
            <person name="Tsuchiya D."/>
            <person name="Tu H."/>
            <person name="Vos H."/>
            <person name="Wang M."/>
            <person name="Wolf Y.I."/>
            <person name="Yamagata H."/>
            <person name="Yamada T."/>
            <person name="Ye Y."/>
            <person name="Shaw J.R."/>
            <person name="Andrews J."/>
            <person name="Crease T.J."/>
            <person name="Tang H."/>
            <person name="Lucas S.M."/>
            <person name="Robertson H.M."/>
            <person name="Bork P."/>
            <person name="Koonin E.V."/>
            <person name="Zdobnov E.M."/>
            <person name="Grigoriev I.V."/>
            <person name="Lynch M."/>
            <person name="Boore J.L."/>
        </authorList>
    </citation>
    <scope>NUCLEOTIDE SEQUENCE [LARGE SCALE GENOMIC DNA]</scope>
</reference>
<dbReference type="InterPro" id="IPR052286">
    <property type="entry name" value="Wnt_signaling_inhibitor"/>
</dbReference>
<dbReference type="GO" id="GO:0016020">
    <property type="term" value="C:membrane"/>
    <property type="evidence" value="ECO:0000318"/>
    <property type="project" value="GO_Central"/>
</dbReference>
<dbReference type="InParanoid" id="E9GJ28"/>
<evidence type="ECO:0000256" key="2">
    <source>
        <dbReference type="ARBA" id="ARBA00022729"/>
    </source>
</evidence>
<proteinExistence type="predicted"/>
<keyword evidence="3" id="KW-0677">Repeat</keyword>
<dbReference type="PANTHER" id="PTHR24364:SF18">
    <property type="entry name" value="LP06937P"/>
    <property type="match status" value="1"/>
</dbReference>
<dbReference type="HOGENOM" id="CLU_057004_0_0_1"/>
<keyword evidence="1" id="KW-0433">Leucine-rich repeat</keyword>
<dbReference type="PhylomeDB" id="E9GJ28"/>
<keyword evidence="6" id="KW-1185">Reference proteome</keyword>
<dbReference type="SUPFAM" id="SSF52058">
    <property type="entry name" value="L domain-like"/>
    <property type="match status" value="1"/>
</dbReference>
<evidence type="ECO:0008006" key="7">
    <source>
        <dbReference type="Google" id="ProtNLM"/>
    </source>
</evidence>
<accession>E9GJ28</accession>
<protein>
    <recommendedName>
        <fullName evidence="7">LRRCT domain-containing protein</fullName>
    </recommendedName>
</protein>
<dbReference type="Proteomes" id="UP000000305">
    <property type="component" value="Unassembled WGS sequence"/>
</dbReference>
<evidence type="ECO:0000256" key="1">
    <source>
        <dbReference type="ARBA" id="ARBA00022614"/>
    </source>
</evidence>
<evidence type="ECO:0000313" key="5">
    <source>
        <dbReference type="EMBL" id="EFX80374.1"/>
    </source>
</evidence>